<name>A0A0B7IYM7_9PROT</name>
<evidence type="ECO:0000313" key="4">
    <source>
        <dbReference type="Proteomes" id="UP000056322"/>
    </source>
</evidence>
<dbReference type="OrthoDB" id="9801692at2"/>
<feature type="domain" description="Methyltransferase" evidence="2">
    <location>
        <begin position="87"/>
        <end position="209"/>
    </location>
</feature>
<evidence type="ECO:0000256" key="1">
    <source>
        <dbReference type="SAM" id="SignalP"/>
    </source>
</evidence>
<dbReference type="AlphaFoldDB" id="A0A0B7IYM7"/>
<gene>
    <name evidence="3" type="ORF">BN1209_1129</name>
</gene>
<sequence>MKLKKLYLIFFCLILSALGGQWAIAESQSNATSHYEFYTPSTDATGKVFMGREIAHVMGFHGAAWLERQNRVNEERTDILVKSLNLSAGMHIADIGAGTGFLSREMAKLVGDQGQVFAVDIQPEMLGKLKNLQKTYRNITPILASNQKTNLAPNSTDLAIMVDVYHELAYPFEVIQDTMQALKKNGRFVLVEYRAEDDNVPIKSSHKMTEAQIIKEMNVHGLQHEKTIKSLPWQHIVIFTKP</sequence>
<evidence type="ECO:0000313" key="3">
    <source>
        <dbReference type="EMBL" id="CEN56169.1"/>
    </source>
</evidence>
<dbReference type="HOGENOM" id="CLU_037990_16_0_4"/>
<dbReference type="InterPro" id="IPR025714">
    <property type="entry name" value="Methyltranfer_dom"/>
</dbReference>
<dbReference type="Proteomes" id="UP000056322">
    <property type="component" value="Chromosome 1"/>
</dbReference>
<dbReference type="RefSeq" id="WP_045751993.1">
    <property type="nucleotide sequence ID" value="NZ_LN794158.1"/>
</dbReference>
<dbReference type="Pfam" id="PF13847">
    <property type="entry name" value="Methyltransf_31"/>
    <property type="match status" value="1"/>
</dbReference>
<evidence type="ECO:0000259" key="2">
    <source>
        <dbReference type="Pfam" id="PF13847"/>
    </source>
</evidence>
<keyword evidence="1" id="KW-0732">Signal</keyword>
<dbReference type="STRING" id="1581680.BN1209_1129"/>
<dbReference type="InterPro" id="IPR029063">
    <property type="entry name" value="SAM-dependent_MTases_sf"/>
</dbReference>
<keyword evidence="4" id="KW-1185">Reference proteome</keyword>
<accession>A0A0B7IYM7</accession>
<proteinExistence type="predicted"/>
<dbReference type="EMBL" id="LN794158">
    <property type="protein sequence ID" value="CEN56169.1"/>
    <property type="molecule type" value="Genomic_DNA"/>
</dbReference>
<reference evidence="4" key="1">
    <citation type="submission" date="2014-12" db="EMBL/GenBank/DDBJ databases">
        <authorList>
            <person name="Salcher M.M."/>
        </authorList>
    </citation>
    <scope>NUCLEOTIDE SEQUENCE [LARGE SCALE GENOMIC DNA]</scope>
    <source>
        <strain evidence="4">MMS-10A-171</strain>
    </source>
</reference>
<protein>
    <recommendedName>
        <fullName evidence="2">Methyltransferase domain-containing protein</fullName>
    </recommendedName>
</protein>
<dbReference type="CDD" id="cd02440">
    <property type="entry name" value="AdoMet_MTases"/>
    <property type="match status" value="1"/>
</dbReference>
<feature type="signal peptide" evidence="1">
    <location>
        <begin position="1"/>
        <end position="23"/>
    </location>
</feature>
<dbReference type="PANTHER" id="PTHR43861">
    <property type="entry name" value="TRANS-ACONITATE 2-METHYLTRANSFERASE-RELATED"/>
    <property type="match status" value="1"/>
</dbReference>
<dbReference type="KEGG" id="mbac:BN1209_1129"/>
<dbReference type="SUPFAM" id="SSF53335">
    <property type="entry name" value="S-adenosyl-L-methionine-dependent methyltransferases"/>
    <property type="match status" value="1"/>
</dbReference>
<feature type="chain" id="PRO_5002117090" description="Methyltransferase domain-containing protein" evidence="1">
    <location>
        <begin position="24"/>
        <end position="242"/>
    </location>
</feature>
<dbReference type="Gene3D" id="3.40.50.150">
    <property type="entry name" value="Vaccinia Virus protein VP39"/>
    <property type="match status" value="1"/>
</dbReference>
<organism evidence="3 4">
    <name type="scientific">Candidatus Methylopumilus turicensis</name>
    <dbReference type="NCBI Taxonomy" id="1581680"/>
    <lineage>
        <taxon>Bacteria</taxon>
        <taxon>Pseudomonadati</taxon>
        <taxon>Pseudomonadota</taxon>
        <taxon>Betaproteobacteria</taxon>
        <taxon>Nitrosomonadales</taxon>
        <taxon>Methylophilaceae</taxon>
        <taxon>Candidatus Methylopumilus</taxon>
    </lineage>
</organism>